<dbReference type="Pfam" id="PF07690">
    <property type="entry name" value="MFS_1"/>
    <property type="match status" value="1"/>
</dbReference>
<keyword evidence="2" id="KW-0009">Actin-binding</keyword>
<feature type="transmembrane region" description="Helical" evidence="4">
    <location>
        <begin position="185"/>
        <end position="206"/>
    </location>
</feature>
<evidence type="ECO:0000256" key="3">
    <source>
        <dbReference type="SAM" id="MobiDB-lite"/>
    </source>
</evidence>
<evidence type="ECO:0000259" key="5">
    <source>
        <dbReference type="PROSITE" id="PS51263"/>
    </source>
</evidence>
<dbReference type="Gene3D" id="3.40.20.10">
    <property type="entry name" value="Severin"/>
    <property type="match status" value="1"/>
</dbReference>
<keyword evidence="4" id="KW-0472">Membrane</keyword>
<dbReference type="SMART" id="SM00102">
    <property type="entry name" value="ADF"/>
    <property type="match status" value="1"/>
</dbReference>
<feature type="region of interest" description="Disordered" evidence="3">
    <location>
        <begin position="636"/>
        <end position="672"/>
    </location>
</feature>
<evidence type="ECO:0000313" key="7">
    <source>
        <dbReference type="Proteomes" id="UP001620626"/>
    </source>
</evidence>
<dbReference type="InterPro" id="IPR017904">
    <property type="entry name" value="ADF/Cofilin"/>
</dbReference>
<comment type="caution">
    <text evidence="6">The sequence shown here is derived from an EMBL/GenBank/DDBJ whole genome shotgun (WGS) entry which is preliminary data.</text>
</comment>
<feature type="compositionally biased region" description="Low complexity" evidence="3">
    <location>
        <begin position="649"/>
        <end position="661"/>
    </location>
</feature>
<feature type="transmembrane region" description="Helical" evidence="4">
    <location>
        <begin position="384"/>
        <end position="405"/>
    </location>
</feature>
<feature type="transmembrane region" description="Helical" evidence="4">
    <location>
        <begin position="212"/>
        <end position="234"/>
    </location>
</feature>
<feature type="region of interest" description="Disordered" evidence="3">
    <location>
        <begin position="1"/>
        <end position="45"/>
    </location>
</feature>
<reference evidence="6 7" key="1">
    <citation type="submission" date="2024-10" db="EMBL/GenBank/DDBJ databases">
        <authorList>
            <person name="Kim D."/>
        </authorList>
    </citation>
    <scope>NUCLEOTIDE SEQUENCE [LARGE SCALE GENOMIC DNA]</scope>
    <source>
        <strain evidence="6">BH-2024</strain>
    </source>
</reference>
<dbReference type="Gene3D" id="1.20.1250.20">
    <property type="entry name" value="MFS general substrate transporter like domains"/>
    <property type="match status" value="2"/>
</dbReference>
<dbReference type="GO" id="GO:0003779">
    <property type="term" value="F:actin binding"/>
    <property type="evidence" value="ECO:0007669"/>
    <property type="project" value="UniProtKB-KW"/>
</dbReference>
<dbReference type="Pfam" id="PF00241">
    <property type="entry name" value="Cofilin_ADF"/>
    <property type="match status" value="1"/>
</dbReference>
<dbReference type="SUPFAM" id="SSF103473">
    <property type="entry name" value="MFS general substrate transporter"/>
    <property type="match status" value="1"/>
</dbReference>
<dbReference type="CDD" id="cd11286">
    <property type="entry name" value="ADF_cofilin_like"/>
    <property type="match status" value="1"/>
</dbReference>
<keyword evidence="4" id="KW-1133">Transmembrane helix</keyword>
<protein>
    <recommendedName>
        <fullName evidence="5">ADF-H domain-containing protein</fullName>
    </recommendedName>
</protein>
<feature type="transmembrane region" description="Helical" evidence="4">
    <location>
        <begin position="426"/>
        <end position="445"/>
    </location>
</feature>
<evidence type="ECO:0000256" key="2">
    <source>
        <dbReference type="ARBA" id="ARBA00023203"/>
    </source>
</evidence>
<organism evidence="6 7">
    <name type="scientific">Heterodera trifolii</name>
    <dbReference type="NCBI Taxonomy" id="157864"/>
    <lineage>
        <taxon>Eukaryota</taxon>
        <taxon>Metazoa</taxon>
        <taxon>Ecdysozoa</taxon>
        <taxon>Nematoda</taxon>
        <taxon>Chromadorea</taxon>
        <taxon>Rhabditida</taxon>
        <taxon>Tylenchina</taxon>
        <taxon>Tylenchomorpha</taxon>
        <taxon>Tylenchoidea</taxon>
        <taxon>Heteroderidae</taxon>
        <taxon>Heteroderinae</taxon>
        <taxon>Heterodera</taxon>
    </lineage>
</organism>
<dbReference type="PROSITE" id="PS51263">
    <property type="entry name" value="ADF_H"/>
    <property type="match status" value="1"/>
</dbReference>
<dbReference type="EMBL" id="JBICBT010000941">
    <property type="protein sequence ID" value="KAL3091763.1"/>
    <property type="molecule type" value="Genomic_DNA"/>
</dbReference>
<gene>
    <name evidence="6" type="ORF">niasHT_024345</name>
</gene>
<feature type="compositionally biased region" description="Basic and acidic residues" evidence="3">
    <location>
        <begin position="662"/>
        <end position="672"/>
    </location>
</feature>
<feature type="transmembrane region" description="Helical" evidence="4">
    <location>
        <begin position="451"/>
        <end position="474"/>
    </location>
</feature>
<evidence type="ECO:0000256" key="1">
    <source>
        <dbReference type="ARBA" id="ARBA00006844"/>
    </source>
</evidence>
<keyword evidence="4" id="KW-0812">Transmembrane</keyword>
<feature type="domain" description="ADF-H" evidence="5">
    <location>
        <begin position="679"/>
        <end position="822"/>
    </location>
</feature>
<evidence type="ECO:0000313" key="6">
    <source>
        <dbReference type="EMBL" id="KAL3091763.1"/>
    </source>
</evidence>
<dbReference type="Proteomes" id="UP001620626">
    <property type="component" value="Unassembled WGS sequence"/>
</dbReference>
<feature type="transmembrane region" description="Helical" evidence="4">
    <location>
        <begin position="278"/>
        <end position="297"/>
    </location>
</feature>
<evidence type="ECO:0000256" key="4">
    <source>
        <dbReference type="SAM" id="Phobius"/>
    </source>
</evidence>
<feature type="transmembrane region" description="Helical" evidence="4">
    <location>
        <begin position="246"/>
        <end position="266"/>
    </location>
</feature>
<feature type="transmembrane region" description="Helical" evidence="4">
    <location>
        <begin position="519"/>
        <end position="540"/>
    </location>
</feature>
<dbReference type="InterPro" id="IPR002108">
    <property type="entry name" value="ADF-H"/>
</dbReference>
<dbReference type="InterPro" id="IPR029006">
    <property type="entry name" value="ADF-H/Gelsolin-like_dom_sf"/>
</dbReference>
<dbReference type="SUPFAM" id="SSF55753">
    <property type="entry name" value="Actin depolymerizing proteins"/>
    <property type="match status" value="1"/>
</dbReference>
<feature type="transmembrane region" description="Helical" evidence="4">
    <location>
        <begin position="123"/>
        <end position="145"/>
    </location>
</feature>
<accession>A0ABD2JMW4</accession>
<proteinExistence type="inferred from homology"/>
<feature type="region of interest" description="Disordered" evidence="3">
    <location>
        <begin position="59"/>
        <end position="87"/>
    </location>
</feature>
<comment type="similarity">
    <text evidence="1">Belongs to the actin-binding proteins ADF family.</text>
</comment>
<dbReference type="InterPro" id="IPR036259">
    <property type="entry name" value="MFS_trans_sf"/>
</dbReference>
<sequence length="827" mass="91170">MSANLCPSAAAAATEEEKPSGGGGALEGMDPVTGDYIRPQQQQQQKNAFVDCFTIEVPMPPGDAPNSEKGATDAGSSERRELQRKWSRRIVHTLSNRSRDADDEAEQADDGANNCLFGHQIRFTIMAICTLCLSSILSNILTFNFTYICMAGEKPANFSNMTDPSEWVGFGYNPHLDYSSAARSALFMVVAVGSLLTVFPLTILLNQFGSRLVFGCLGFVSAAFSACLPVMGSITSHWSTIKQNGIFIAILSSFFQIAPIFTMPISGELCTSSLGWPSVYYLHGIVTIILFTIFMLYHRNSPNKHPMMGKTEIMKVMFNKGASIYSGPSTDGKRPPKKKKSRKVPYWAMYSDKSIWAILVASFGNFMGTQLSLQFMPTYINKVLHMPIEQTGMASAISPAIMFFIKLFAGQSSDRIQFISDGRKLRIYNTLSLGMMGLLFIVLALLNPNKTPTLCLVILIASTCILGFNSGGFFKSSQMVSRQHSHFTLANISFLNCVCMLLVPLLNEIIAPENEPENWAIVLWIHGIILLLTNAFFCAFASAKSAEWTKDNFKDTKKGWKRNKIAVKNGNCTETPKVITCKCSLGWARQTLIDRIGTDLTRVVAVLPSAAPRISNPSARPSHTHSPRSLFGHSFSHSFPGRKSTDPASSSSSSSASSHISSTDREKHNEKTAVKMASGVKVDGECKQAYDELHNKHQFSFLIFRISDDDTTIIVEKKGEKNAPYSDFVEEMKKVVGDGKQCRYAAVDVHVEIQRQGTEGSSNLSKVVFVQYCPDEAPVRRRMLYASSVRALKATLGLESLLQIQAAELSDIDEKVVKHEVMGRQRT</sequence>
<name>A0ABD2JMW4_9BILA</name>
<keyword evidence="7" id="KW-1185">Reference proteome</keyword>
<feature type="transmembrane region" description="Helical" evidence="4">
    <location>
        <begin position="486"/>
        <end position="507"/>
    </location>
</feature>
<dbReference type="PANTHER" id="PTHR45757">
    <property type="entry name" value="PROTEIN CBG23364-RELATED"/>
    <property type="match status" value="1"/>
</dbReference>
<dbReference type="InterPro" id="IPR011701">
    <property type="entry name" value="MFS"/>
</dbReference>
<dbReference type="AlphaFoldDB" id="A0ABD2JMW4"/>